<gene>
    <name evidence="1" type="ORF">CR513_47038</name>
</gene>
<dbReference type="Proteomes" id="UP000257109">
    <property type="component" value="Unassembled WGS sequence"/>
</dbReference>
<evidence type="ECO:0000313" key="2">
    <source>
        <dbReference type="Proteomes" id="UP000257109"/>
    </source>
</evidence>
<dbReference type="AlphaFoldDB" id="A0A371F511"/>
<accession>A0A371F511</accession>
<feature type="non-terminal residue" evidence="1">
    <location>
        <position position="1"/>
    </location>
</feature>
<evidence type="ECO:0000313" key="1">
    <source>
        <dbReference type="EMBL" id="RDX73359.1"/>
    </source>
</evidence>
<feature type="non-terminal residue" evidence="1">
    <location>
        <position position="104"/>
    </location>
</feature>
<comment type="caution">
    <text evidence="1">The sequence shown here is derived from an EMBL/GenBank/DDBJ whole genome shotgun (WGS) entry which is preliminary data.</text>
</comment>
<reference evidence="1" key="1">
    <citation type="submission" date="2018-05" db="EMBL/GenBank/DDBJ databases">
        <title>Draft genome of Mucuna pruriens seed.</title>
        <authorList>
            <person name="Nnadi N.E."/>
            <person name="Vos R."/>
            <person name="Hasami M.H."/>
            <person name="Devisetty U.K."/>
            <person name="Aguiy J.C."/>
        </authorList>
    </citation>
    <scope>NUCLEOTIDE SEQUENCE [LARGE SCALE GENOMIC DNA]</scope>
    <source>
        <strain evidence="1">JCA_2017</strain>
    </source>
</reference>
<proteinExistence type="predicted"/>
<name>A0A371F511_MUCPR</name>
<organism evidence="1 2">
    <name type="scientific">Mucuna pruriens</name>
    <name type="common">Velvet bean</name>
    <name type="synonym">Dolichos pruriens</name>
    <dbReference type="NCBI Taxonomy" id="157652"/>
    <lineage>
        <taxon>Eukaryota</taxon>
        <taxon>Viridiplantae</taxon>
        <taxon>Streptophyta</taxon>
        <taxon>Embryophyta</taxon>
        <taxon>Tracheophyta</taxon>
        <taxon>Spermatophyta</taxon>
        <taxon>Magnoliopsida</taxon>
        <taxon>eudicotyledons</taxon>
        <taxon>Gunneridae</taxon>
        <taxon>Pentapetalae</taxon>
        <taxon>rosids</taxon>
        <taxon>fabids</taxon>
        <taxon>Fabales</taxon>
        <taxon>Fabaceae</taxon>
        <taxon>Papilionoideae</taxon>
        <taxon>50 kb inversion clade</taxon>
        <taxon>NPAAA clade</taxon>
        <taxon>indigoferoid/millettioid clade</taxon>
        <taxon>Phaseoleae</taxon>
        <taxon>Mucuna</taxon>
    </lineage>
</organism>
<sequence length="104" mass="11846">MNDITLRSGKELPQQQSVPIEEATRRCGFGIVKMDEEDALLRNYKYEQSKDIRSKILDILSTLREEVQKFKCGDSAPDYGALVIGIFGLLNPLSKPIFLDIFEH</sequence>
<protein>
    <submittedName>
        <fullName evidence="1">Uncharacterized protein</fullName>
    </submittedName>
</protein>
<keyword evidence="2" id="KW-1185">Reference proteome</keyword>
<dbReference type="EMBL" id="QJKJ01010560">
    <property type="protein sequence ID" value="RDX73359.1"/>
    <property type="molecule type" value="Genomic_DNA"/>
</dbReference>